<organism evidence="2">
    <name type="scientific">Camponotus floridanus</name>
    <name type="common">Florida carpenter ant</name>
    <dbReference type="NCBI Taxonomy" id="104421"/>
    <lineage>
        <taxon>Eukaryota</taxon>
        <taxon>Metazoa</taxon>
        <taxon>Ecdysozoa</taxon>
        <taxon>Arthropoda</taxon>
        <taxon>Hexapoda</taxon>
        <taxon>Insecta</taxon>
        <taxon>Pterygota</taxon>
        <taxon>Neoptera</taxon>
        <taxon>Endopterygota</taxon>
        <taxon>Hymenoptera</taxon>
        <taxon>Apocrita</taxon>
        <taxon>Aculeata</taxon>
        <taxon>Formicoidea</taxon>
        <taxon>Formicidae</taxon>
        <taxon>Formicinae</taxon>
        <taxon>Camponotus</taxon>
    </lineage>
</organism>
<dbReference type="EMBL" id="GL439268">
    <property type="protein sequence ID" value="EFN67524.1"/>
    <property type="molecule type" value="Genomic_DNA"/>
</dbReference>
<accession>E2AGB5</accession>
<dbReference type="OMA" id="LHNNHDF"/>
<proteinExistence type="predicted"/>
<evidence type="ECO:0000313" key="1">
    <source>
        <dbReference type="EMBL" id="EFN67524.1"/>
    </source>
</evidence>
<dbReference type="InParanoid" id="E2AGB5"/>
<keyword evidence="2" id="KW-1185">Reference proteome</keyword>
<reference evidence="1 2" key="1">
    <citation type="journal article" date="2010" name="Science">
        <title>Genomic comparison of the ants Camponotus floridanus and Harpegnathos saltator.</title>
        <authorList>
            <person name="Bonasio R."/>
            <person name="Zhang G."/>
            <person name="Ye C."/>
            <person name="Mutti N.S."/>
            <person name="Fang X."/>
            <person name="Qin N."/>
            <person name="Donahue G."/>
            <person name="Yang P."/>
            <person name="Li Q."/>
            <person name="Li C."/>
            <person name="Zhang P."/>
            <person name="Huang Z."/>
            <person name="Berger S.L."/>
            <person name="Reinberg D."/>
            <person name="Wang J."/>
            <person name="Liebig J."/>
        </authorList>
    </citation>
    <scope>NUCLEOTIDE SEQUENCE [LARGE SCALE GENOMIC DNA]</scope>
    <source>
        <strain evidence="2">C129</strain>
    </source>
</reference>
<gene>
    <name evidence="1" type="ORF">EAG_06209</name>
</gene>
<sequence length="67" mass="8067">INKNTSNKSIITEHRLHNNHDFNWDDVEILDIEAFYNKRLTSEMIYIKKQKNSLNLQTDTENLLDIY</sequence>
<feature type="non-terminal residue" evidence="1">
    <location>
        <position position="1"/>
    </location>
</feature>
<dbReference type="AlphaFoldDB" id="E2AGB5"/>
<name>E2AGB5_CAMFO</name>
<protein>
    <submittedName>
        <fullName evidence="1">Uncharacterized protein</fullName>
    </submittedName>
</protein>
<feature type="non-terminal residue" evidence="1">
    <location>
        <position position="67"/>
    </location>
</feature>
<dbReference type="Proteomes" id="UP000000311">
    <property type="component" value="Unassembled WGS sequence"/>
</dbReference>
<evidence type="ECO:0000313" key="2">
    <source>
        <dbReference type="Proteomes" id="UP000000311"/>
    </source>
</evidence>